<comment type="caution">
    <text evidence="3">The sequence shown here is derived from an EMBL/GenBank/DDBJ whole genome shotgun (WGS) entry which is preliminary data.</text>
</comment>
<dbReference type="PANTHER" id="PTHR36919">
    <property type="entry name" value="BLR1215 PROTEIN"/>
    <property type="match status" value="1"/>
</dbReference>
<dbReference type="InterPro" id="IPR019223">
    <property type="entry name" value="DUF2147"/>
</dbReference>
<dbReference type="Pfam" id="PF09917">
    <property type="entry name" value="DUF2147"/>
    <property type="match status" value="1"/>
</dbReference>
<name>A0A845M7D3_9PROT</name>
<dbReference type="PANTHER" id="PTHR36919:SF2">
    <property type="entry name" value="BLL6627 PROTEIN"/>
    <property type="match status" value="1"/>
</dbReference>
<dbReference type="AlphaFoldDB" id="A0A845M7D3"/>
<proteinExistence type="predicted"/>
<dbReference type="Proteomes" id="UP000445696">
    <property type="component" value="Unassembled WGS sequence"/>
</dbReference>
<keyword evidence="1" id="KW-0732">Signal</keyword>
<accession>A0A845M7D3</accession>
<feature type="signal peptide" evidence="1">
    <location>
        <begin position="1"/>
        <end position="23"/>
    </location>
</feature>
<gene>
    <name evidence="3" type="ORF">GQF03_00660</name>
</gene>
<dbReference type="Gene3D" id="2.40.128.520">
    <property type="match status" value="1"/>
</dbReference>
<keyword evidence="4" id="KW-1185">Reference proteome</keyword>
<evidence type="ECO:0000259" key="2">
    <source>
        <dbReference type="Pfam" id="PF09917"/>
    </source>
</evidence>
<organism evidence="3 4">
    <name type="scientific">Sneathiella chungangensis</name>
    <dbReference type="NCBI Taxonomy" id="1418234"/>
    <lineage>
        <taxon>Bacteria</taxon>
        <taxon>Pseudomonadati</taxon>
        <taxon>Pseudomonadota</taxon>
        <taxon>Alphaproteobacteria</taxon>
        <taxon>Sneathiellales</taxon>
        <taxon>Sneathiellaceae</taxon>
        <taxon>Sneathiella</taxon>
    </lineage>
</organism>
<feature type="domain" description="DUF2147" evidence="2">
    <location>
        <begin position="27"/>
        <end position="140"/>
    </location>
</feature>
<sequence>MRILATFLGLCVATLLAAAPARADITGVWATVEGKSHVKIESCGDKLCGKIIWLKEPNTPEGKPKTDENNSDEALRSRPILGLELLSGLVPEGQNEWDDGEIYNPEDGKTYSSEMTLVNPKELEVKGCVLFICKSQTWTKVE</sequence>
<evidence type="ECO:0000256" key="1">
    <source>
        <dbReference type="SAM" id="SignalP"/>
    </source>
</evidence>
<evidence type="ECO:0000313" key="4">
    <source>
        <dbReference type="Proteomes" id="UP000445696"/>
    </source>
</evidence>
<feature type="chain" id="PRO_5032358540" evidence="1">
    <location>
        <begin position="24"/>
        <end position="142"/>
    </location>
</feature>
<reference evidence="3 4" key="1">
    <citation type="journal article" date="2014" name="Int. J. Syst. Evol. Microbiol.">
        <title>Sneathiella chungangensis sp. nov., isolated from a marine sand, and emended description of the genus Sneathiella.</title>
        <authorList>
            <person name="Siamphan C."/>
            <person name="Kim H."/>
            <person name="Lee J.S."/>
            <person name="Kim W."/>
        </authorList>
    </citation>
    <scope>NUCLEOTIDE SEQUENCE [LARGE SCALE GENOMIC DNA]</scope>
    <source>
        <strain evidence="3 4">KCTC 32476</strain>
    </source>
</reference>
<protein>
    <submittedName>
        <fullName evidence="3">DUF2147 domain-containing protein</fullName>
    </submittedName>
</protein>
<dbReference type="EMBL" id="WTVA01000001">
    <property type="protein sequence ID" value="MZR20838.1"/>
    <property type="molecule type" value="Genomic_DNA"/>
</dbReference>
<evidence type="ECO:0000313" key="3">
    <source>
        <dbReference type="EMBL" id="MZR20838.1"/>
    </source>
</evidence>